<dbReference type="InterPro" id="IPR026740">
    <property type="entry name" value="AP3_beta"/>
</dbReference>
<feature type="compositionally biased region" description="Low complexity" evidence="12">
    <location>
        <begin position="634"/>
        <end position="650"/>
    </location>
</feature>
<organism evidence="14 15">
    <name type="scientific">Psylliodes chrysocephalus</name>
    <dbReference type="NCBI Taxonomy" id="3402493"/>
    <lineage>
        <taxon>Eukaryota</taxon>
        <taxon>Metazoa</taxon>
        <taxon>Ecdysozoa</taxon>
        <taxon>Arthropoda</taxon>
        <taxon>Hexapoda</taxon>
        <taxon>Insecta</taxon>
        <taxon>Pterygota</taxon>
        <taxon>Neoptera</taxon>
        <taxon>Endopterygota</taxon>
        <taxon>Coleoptera</taxon>
        <taxon>Polyphaga</taxon>
        <taxon>Cucujiformia</taxon>
        <taxon>Chrysomeloidea</taxon>
        <taxon>Chrysomelidae</taxon>
        <taxon>Galerucinae</taxon>
        <taxon>Alticini</taxon>
        <taxon>Psylliodes</taxon>
    </lineage>
</organism>
<keyword evidence="9" id="KW-0968">Cytoplasmic vesicle</keyword>
<dbReference type="InterPro" id="IPR002553">
    <property type="entry name" value="Clathrin/coatomer_adapt-like_N"/>
</dbReference>
<sequence>MLSSPSNNMTNNSSYSNDRGSSFEAEYAVDPASGGFFNADFKKHDDLKEMLDSNKDSLKLEAMKRIIGMVAKGRDASMLFPAVVKNVVSKNIEVKKLVYVYLERYAEEQQDLALLSISTFQRALKEPNQLIRAGALRVLSSIRVKVISPIVMLAIKDASADMSPYVRKTAAHAIPKLNGLDPDMKPELITIIQKLLADKTVLVIGSAVMAFTEVCPERVDLIHQVFRKLCALLVDVDEWGQVTIVNMLTRYARSQFIDPNIHENVEPNGEFYDSNSDASEKHIPSLDPDHRLLLRSTRPLLQSRNAAVVMSVAQLYHHASPRSESVLAAKSLVRISDPTNVKLLKLEILTNITNVSNVSIILRELQTYISNSDKNFVAATIQAIGRCACSISEVTDACLNGLVSLLSNRDEAVVAESVVVIKKLLQTQAAEPKEIITHMARLLDTITVAQARAAILWLLGEHSQKVPQVAPDVLRKLAKTFPDEDDIVKLQVMNLAIKLYITNPEQTSLLCQYICNLAKYDQNYDIRDKARFFKQFVPSQEGKIKSQARRIFLAPKPAPVLKLQFTDIEELQLGSLSHYIKQRANGYEDLPPFPANPPPGDVRNVEPIIEETNSKAHKNAIKKKKEFTWESENSSGASTSAYGSSTSSSSESEEEGEEEESSEEESSSSEEEESSKKASGRSFSEESVSSSEESTSEEKPPVVKNSSNAAQNSGDIPSVNDSNSVSNKKSNLDLLLDLDDIDNPAPVMTPSLGGFFTPSTPQEQPATIQVVPAIYVNTKSSELLNRMSGKGLSATFRFTRCPHLYSPSMTNINLLFTNNYGDDIDDIRIGKKNLAFGMNMHDFACISKLPPNCSLPATLGIDFNDTTQPANFEIVSSLGKVNVSLKPNIGELIRPVVMSSALFIQHQNKLRGMTEHSMPITKHVSDIEDKIKELTNLGPCDRSDPNCFRFGGQSLTSSSLILVSIEVNDTTILTVNCENIVFGSVLLNELVSKLSS</sequence>
<evidence type="ECO:0000313" key="15">
    <source>
        <dbReference type="Proteomes" id="UP001153636"/>
    </source>
</evidence>
<gene>
    <name evidence="14" type="ORF">PSYICH_LOCUS4400</name>
</gene>
<dbReference type="GO" id="GO:0030123">
    <property type="term" value="C:AP-3 adaptor complex"/>
    <property type="evidence" value="ECO:0007669"/>
    <property type="project" value="UniProtKB-UniRule"/>
</dbReference>
<keyword evidence="6 11" id="KW-0653">Protein transport</keyword>
<reference evidence="14" key="1">
    <citation type="submission" date="2022-01" db="EMBL/GenBank/DDBJ databases">
        <authorList>
            <person name="King R."/>
        </authorList>
    </citation>
    <scope>NUCLEOTIDE SEQUENCE</scope>
</reference>
<feature type="compositionally biased region" description="Acidic residues" evidence="12">
    <location>
        <begin position="651"/>
        <end position="673"/>
    </location>
</feature>
<comment type="similarity">
    <text evidence="3 11">Belongs to the adaptor complexes large subunit family.</text>
</comment>
<dbReference type="GO" id="GO:0006886">
    <property type="term" value="P:intracellular protein transport"/>
    <property type="evidence" value="ECO:0007669"/>
    <property type="project" value="InterPro"/>
</dbReference>
<dbReference type="Pfam" id="PF01602">
    <property type="entry name" value="Adaptin_N"/>
    <property type="match status" value="1"/>
</dbReference>
<feature type="domain" description="AP-3 complex subunit beta C-terminal" evidence="13">
    <location>
        <begin position="728"/>
        <end position="868"/>
    </location>
</feature>
<keyword evidence="7" id="KW-0333">Golgi apparatus</keyword>
<dbReference type="InterPro" id="IPR026739">
    <property type="entry name" value="AP_beta"/>
</dbReference>
<dbReference type="PANTHER" id="PTHR11134">
    <property type="entry name" value="ADAPTOR COMPLEX SUBUNIT BETA FAMILY MEMBER"/>
    <property type="match status" value="1"/>
</dbReference>
<feature type="compositionally biased region" description="Low complexity" evidence="12">
    <location>
        <begin position="715"/>
        <end position="726"/>
    </location>
</feature>
<accession>A0A9P0CRX3</accession>
<evidence type="ECO:0000256" key="10">
    <source>
        <dbReference type="ARBA" id="ARBA00023570"/>
    </source>
</evidence>
<dbReference type="SUPFAM" id="SSF48371">
    <property type="entry name" value="ARM repeat"/>
    <property type="match status" value="1"/>
</dbReference>
<dbReference type="GO" id="GO:0016192">
    <property type="term" value="P:vesicle-mediated transport"/>
    <property type="evidence" value="ECO:0007669"/>
    <property type="project" value="InterPro"/>
</dbReference>
<evidence type="ECO:0000256" key="11">
    <source>
        <dbReference type="PIRNR" id="PIRNR037096"/>
    </source>
</evidence>
<feature type="compositionally biased region" description="Low complexity" evidence="12">
    <location>
        <begin position="680"/>
        <end position="693"/>
    </location>
</feature>
<proteinExistence type="inferred from homology"/>
<evidence type="ECO:0000256" key="12">
    <source>
        <dbReference type="SAM" id="MobiDB-lite"/>
    </source>
</evidence>
<dbReference type="GO" id="GO:0005794">
    <property type="term" value="C:Golgi apparatus"/>
    <property type="evidence" value="ECO:0007669"/>
    <property type="project" value="UniProtKB-SubCell"/>
</dbReference>
<name>A0A9P0CRX3_9CUCU</name>
<dbReference type="AlphaFoldDB" id="A0A9P0CRX3"/>
<keyword evidence="4 11" id="KW-0813">Transport</keyword>
<evidence type="ECO:0000256" key="9">
    <source>
        <dbReference type="ARBA" id="ARBA00023329"/>
    </source>
</evidence>
<dbReference type="OrthoDB" id="302453at2759"/>
<evidence type="ECO:0000259" key="13">
    <source>
        <dbReference type="SMART" id="SM01355"/>
    </source>
</evidence>
<comment type="subcellular location">
    <subcellularLocation>
        <location evidence="1">Cytoplasmic vesicle</location>
        <location evidence="1">Clathrin-coated vesicle membrane</location>
        <topology evidence="1">Peripheral membrane protein</topology>
        <orientation evidence="1">Cytoplasmic side</orientation>
    </subcellularLocation>
    <subcellularLocation>
        <location evidence="2">Golgi apparatus</location>
    </subcellularLocation>
</comment>
<dbReference type="InterPro" id="IPR011989">
    <property type="entry name" value="ARM-like"/>
</dbReference>
<evidence type="ECO:0000256" key="3">
    <source>
        <dbReference type="ARBA" id="ARBA00006613"/>
    </source>
</evidence>
<dbReference type="InterPro" id="IPR029390">
    <property type="entry name" value="AP3B_C"/>
</dbReference>
<dbReference type="GO" id="GO:0030665">
    <property type="term" value="C:clathrin-coated vesicle membrane"/>
    <property type="evidence" value="ECO:0007669"/>
    <property type="project" value="UniProtKB-SubCell"/>
</dbReference>
<evidence type="ECO:0000256" key="7">
    <source>
        <dbReference type="ARBA" id="ARBA00023034"/>
    </source>
</evidence>
<keyword evidence="15" id="KW-1185">Reference proteome</keyword>
<dbReference type="Gene3D" id="1.25.10.10">
    <property type="entry name" value="Leucine-rich Repeat Variant"/>
    <property type="match status" value="2"/>
</dbReference>
<dbReference type="Pfam" id="PF14796">
    <property type="entry name" value="AP3B1_C"/>
    <property type="match status" value="1"/>
</dbReference>
<evidence type="ECO:0000256" key="1">
    <source>
        <dbReference type="ARBA" id="ARBA00004145"/>
    </source>
</evidence>
<evidence type="ECO:0000313" key="14">
    <source>
        <dbReference type="EMBL" id="CAH1103121.1"/>
    </source>
</evidence>
<dbReference type="Pfam" id="PF24080">
    <property type="entry name" value="AP3B1_C_2"/>
    <property type="match status" value="1"/>
</dbReference>
<dbReference type="PIRSF" id="PIRSF037096">
    <property type="entry name" value="AP3_complex_beta"/>
    <property type="match status" value="1"/>
</dbReference>
<evidence type="ECO:0000256" key="6">
    <source>
        <dbReference type="ARBA" id="ARBA00022927"/>
    </source>
</evidence>
<keyword evidence="8 11" id="KW-0472">Membrane</keyword>
<dbReference type="InterPro" id="IPR056314">
    <property type="entry name" value="AP3B1/2_C"/>
</dbReference>
<comment type="function">
    <text evidence="10">Subunit of non-clathrin- and clathrin-associated adaptor protein complex 3 (AP-3) that plays a role in protein sorting in the late-Golgi/trans-Golgi network (TGN) and/or endosomes. The AP complexes mediate both the recruitment of clathrin to membranes and the recognition of sorting signals within the cytosolic tails of transmembrane cargo molecules. AP-3 appears to be involved in the sorting of a subset of transmembrane proteins targeted to lysosomes and lysosome-related organelles. In concert with the BLOC-1 complex, AP-3 is required to target cargos into vesicles assembled at cell bodies for delivery into neurites and nerve terminals.</text>
</comment>
<protein>
    <recommendedName>
        <fullName evidence="11">AP-3 complex subunit beta</fullName>
    </recommendedName>
</protein>
<evidence type="ECO:0000256" key="2">
    <source>
        <dbReference type="ARBA" id="ARBA00004555"/>
    </source>
</evidence>
<dbReference type="Proteomes" id="UP001153636">
    <property type="component" value="Chromosome 14"/>
</dbReference>
<dbReference type="EMBL" id="OV651826">
    <property type="protein sequence ID" value="CAH1103121.1"/>
    <property type="molecule type" value="Genomic_DNA"/>
</dbReference>
<dbReference type="SMART" id="SM01355">
    <property type="entry name" value="AP3B1_C"/>
    <property type="match status" value="1"/>
</dbReference>
<evidence type="ECO:0000256" key="8">
    <source>
        <dbReference type="ARBA" id="ARBA00023136"/>
    </source>
</evidence>
<dbReference type="InterPro" id="IPR016024">
    <property type="entry name" value="ARM-type_fold"/>
</dbReference>
<feature type="region of interest" description="Disordered" evidence="12">
    <location>
        <begin position="627"/>
        <end position="726"/>
    </location>
</feature>
<feature type="compositionally biased region" description="Polar residues" evidence="12">
    <location>
        <begin position="704"/>
        <end position="714"/>
    </location>
</feature>
<evidence type="ECO:0000256" key="5">
    <source>
        <dbReference type="ARBA" id="ARBA00022553"/>
    </source>
</evidence>
<keyword evidence="5" id="KW-0597">Phosphoprotein</keyword>
<evidence type="ECO:0000256" key="4">
    <source>
        <dbReference type="ARBA" id="ARBA00022448"/>
    </source>
</evidence>